<evidence type="ECO:0000256" key="2">
    <source>
        <dbReference type="SAM" id="MobiDB-lite"/>
    </source>
</evidence>
<dbReference type="EMBL" id="ML976615">
    <property type="protein sequence ID" value="KAF1847368.1"/>
    <property type="molecule type" value="Genomic_DNA"/>
</dbReference>
<gene>
    <name evidence="4" type="ORF">K460DRAFT_352516</name>
</gene>
<dbReference type="Gene3D" id="3.30.559.10">
    <property type="entry name" value="Chloramphenicol acetyltransferase-like domain"/>
    <property type="match status" value="1"/>
</dbReference>
<dbReference type="GeneID" id="63848910"/>
<evidence type="ECO:0000256" key="1">
    <source>
        <dbReference type="ARBA" id="ARBA00022679"/>
    </source>
</evidence>
<dbReference type="GO" id="GO:0016740">
    <property type="term" value="F:transferase activity"/>
    <property type="evidence" value="ECO:0007669"/>
    <property type="project" value="UniProtKB-KW"/>
</dbReference>
<reference evidence="4" key="1">
    <citation type="submission" date="2020-01" db="EMBL/GenBank/DDBJ databases">
        <authorList>
            <consortium name="DOE Joint Genome Institute"/>
            <person name="Haridas S."/>
            <person name="Albert R."/>
            <person name="Binder M."/>
            <person name="Bloem J."/>
            <person name="Labutti K."/>
            <person name="Salamov A."/>
            <person name="Andreopoulos B."/>
            <person name="Baker S.E."/>
            <person name="Barry K."/>
            <person name="Bills G."/>
            <person name="Bluhm B.H."/>
            <person name="Cannon C."/>
            <person name="Castanera R."/>
            <person name="Culley D.E."/>
            <person name="Daum C."/>
            <person name="Ezra D."/>
            <person name="Gonzalez J.B."/>
            <person name="Henrissat B."/>
            <person name="Kuo A."/>
            <person name="Liang C."/>
            <person name="Lipzen A."/>
            <person name="Lutzoni F."/>
            <person name="Magnuson J."/>
            <person name="Mondo S."/>
            <person name="Nolan M."/>
            <person name="Ohm R."/>
            <person name="Pangilinan J."/>
            <person name="Park H.-J."/>
            <person name="Ramirez L."/>
            <person name="Alfaro M."/>
            <person name="Sun H."/>
            <person name="Tritt A."/>
            <person name="Yoshinaga Y."/>
            <person name="Zwiers L.-H."/>
            <person name="Turgeon B.G."/>
            <person name="Goodwin S.B."/>
            <person name="Spatafora J.W."/>
            <person name="Crous P.W."/>
            <person name="Grigoriev I.V."/>
        </authorList>
    </citation>
    <scope>NUCLEOTIDE SEQUENCE</scope>
    <source>
        <strain evidence="4">CBS 394.84</strain>
    </source>
</reference>
<feature type="domain" description="Trichothecene 3-O-acetyltransferase-like N-terminal" evidence="3">
    <location>
        <begin position="33"/>
        <end position="171"/>
    </location>
</feature>
<dbReference type="InterPro" id="IPR023213">
    <property type="entry name" value="CAT-like_dom_sf"/>
</dbReference>
<dbReference type="OrthoDB" id="1862401at2759"/>
<dbReference type="Pfam" id="PF22664">
    <property type="entry name" value="TRI-like_N"/>
    <property type="match status" value="1"/>
</dbReference>
<proteinExistence type="predicted"/>
<evidence type="ECO:0000313" key="5">
    <source>
        <dbReference type="Proteomes" id="UP000800039"/>
    </source>
</evidence>
<comment type="caution">
    <text evidence="4">The sequence shown here is derived from an EMBL/GenBank/DDBJ whole genome shotgun (WGS) entry which is preliminary data.</text>
</comment>
<evidence type="ECO:0000313" key="4">
    <source>
        <dbReference type="EMBL" id="KAF1847368.1"/>
    </source>
</evidence>
<protein>
    <recommendedName>
        <fullName evidence="3">Trichothecene 3-O-acetyltransferase-like N-terminal domain-containing protein</fullName>
    </recommendedName>
</protein>
<accession>A0A9P4GJG3</accession>
<feature type="region of interest" description="Disordered" evidence="2">
    <location>
        <begin position="229"/>
        <end position="249"/>
    </location>
</feature>
<organism evidence="4 5">
    <name type="scientific">Cucurbitaria berberidis CBS 394.84</name>
    <dbReference type="NCBI Taxonomy" id="1168544"/>
    <lineage>
        <taxon>Eukaryota</taxon>
        <taxon>Fungi</taxon>
        <taxon>Dikarya</taxon>
        <taxon>Ascomycota</taxon>
        <taxon>Pezizomycotina</taxon>
        <taxon>Dothideomycetes</taxon>
        <taxon>Pleosporomycetidae</taxon>
        <taxon>Pleosporales</taxon>
        <taxon>Pleosporineae</taxon>
        <taxon>Cucurbitariaceae</taxon>
        <taxon>Cucurbitaria</taxon>
    </lineage>
</organism>
<sequence length="249" mass="27412">MTLPNSYQITPLDEITPPLFFGKIYAFPCHGDRRELTLRVLQQGYTELLRTWPYLGWDIVRNHCSASRPGQATLVPLEKEVDTKLSCFDLSEPSSGWKHSYAEVLEAGLPPSWLDAAVFASYAAGVATTTKPFKVQVNWIPGGCLLTTCFSHAVVDGNGISNIIQTWARLCREIQGVCAKDRKTVCKMSRSNSDTCVTVAAISRSDSSLDALKTRTELWNLLGLDGQNSLNPRPDAPSTPLFIPTAGHR</sequence>
<dbReference type="InterPro" id="IPR054710">
    <property type="entry name" value="Tri101-like_N"/>
</dbReference>
<keyword evidence="1" id="KW-0808">Transferase</keyword>
<dbReference type="Proteomes" id="UP000800039">
    <property type="component" value="Unassembled WGS sequence"/>
</dbReference>
<dbReference type="AlphaFoldDB" id="A0A9P4GJG3"/>
<dbReference type="RefSeq" id="XP_040789931.1">
    <property type="nucleotide sequence ID" value="XM_040931658.1"/>
</dbReference>
<name>A0A9P4GJG3_9PLEO</name>
<keyword evidence="5" id="KW-1185">Reference proteome</keyword>
<evidence type="ECO:0000259" key="3">
    <source>
        <dbReference type="Pfam" id="PF22664"/>
    </source>
</evidence>